<dbReference type="GO" id="GO:0008484">
    <property type="term" value="F:sulfuric ester hydrolase activity"/>
    <property type="evidence" value="ECO:0007669"/>
    <property type="project" value="TreeGrafter"/>
</dbReference>
<organism evidence="4 5">
    <name type="scientific">Haloarcula taiwanensis</name>
    <dbReference type="NCBI Taxonomy" id="1932004"/>
    <lineage>
        <taxon>Archaea</taxon>
        <taxon>Methanobacteriati</taxon>
        <taxon>Methanobacteriota</taxon>
        <taxon>Stenosarchaea group</taxon>
        <taxon>Halobacteria</taxon>
        <taxon>Halobacteriales</taxon>
        <taxon>Haloarculaceae</taxon>
        <taxon>Haloarcula</taxon>
    </lineage>
</organism>
<dbReference type="EMBL" id="CP019155">
    <property type="protein sequence ID" value="AUG49101.1"/>
    <property type="molecule type" value="Genomic_DNA"/>
</dbReference>
<sequence length="493" mass="54762">MSPKQRPNVLLIVLDTARARTVLPGLESGLMPTLSRIANDGTTFTDATATAPWTLPSHAGMFTGKYASSHGVHAGNHIFDPDSAPLASRLSDAGYRTAGISGNVWISPEFGFDAGFDEFSMKWDLFWDAPELSSVISNRNTTATGDTILDVFRGQGPVDLLKGALTTGYAKFLAERHDDGARHTTSRTVKWLEQNGTADDPFFYFLNYVEPHLPYEPPEPFLDEYLPDGADPSRVSNLDQDPWQYVAGDRELTDADIELFKSLYEAELAYLDTQLGRLYDTLAEQGILDETAIILVGDHGENIGEHGLMDHQYCLYETLIHVPLIIRYPELFNDKEVSGPVELRDLYPTVTDLAGAEPPADTDVSTHSLVPRDGTVPVRDSAIAEYLVPQPSMDALREAVESFDETATRFDRPLRAIKTTDWKFIEAPGDTELYDRDEDPTERIDIASMHPDICERLGTDLRDELGRLARGTSDETTISANKKERLEDLGYLQ</sequence>
<dbReference type="Pfam" id="PF00884">
    <property type="entry name" value="Sulfatase"/>
    <property type="match status" value="1"/>
</dbReference>
<proteinExistence type="predicted"/>
<evidence type="ECO:0000313" key="4">
    <source>
        <dbReference type="EMBL" id="AUG49101.1"/>
    </source>
</evidence>
<dbReference type="Proteomes" id="UP000242917">
    <property type="component" value="Chromosome II"/>
</dbReference>
<dbReference type="GO" id="GO:0005737">
    <property type="term" value="C:cytoplasm"/>
    <property type="evidence" value="ECO:0007669"/>
    <property type="project" value="TreeGrafter"/>
</dbReference>
<protein>
    <submittedName>
        <fullName evidence="4">Sulfatase</fullName>
    </submittedName>
</protein>
<accession>A0A2H5A307</accession>
<evidence type="ECO:0000259" key="3">
    <source>
        <dbReference type="Pfam" id="PF00884"/>
    </source>
</evidence>
<keyword evidence="1" id="KW-0479">Metal-binding</keyword>
<gene>
    <name evidence="4" type="ORF">BVU17_16100</name>
</gene>
<dbReference type="KEGG" id="hta:BVU17_16100"/>
<evidence type="ECO:0000256" key="1">
    <source>
        <dbReference type="ARBA" id="ARBA00022723"/>
    </source>
</evidence>
<dbReference type="SUPFAM" id="SSF53649">
    <property type="entry name" value="Alkaline phosphatase-like"/>
    <property type="match status" value="1"/>
</dbReference>
<feature type="domain" description="Sulfatase N-terminal" evidence="3">
    <location>
        <begin position="7"/>
        <end position="356"/>
    </location>
</feature>
<evidence type="ECO:0000256" key="2">
    <source>
        <dbReference type="ARBA" id="ARBA00022801"/>
    </source>
</evidence>
<evidence type="ECO:0000313" key="5">
    <source>
        <dbReference type="Proteomes" id="UP000242917"/>
    </source>
</evidence>
<dbReference type="PANTHER" id="PTHR45953">
    <property type="entry name" value="IDURONATE 2-SULFATASE"/>
    <property type="match status" value="1"/>
</dbReference>
<dbReference type="PANTHER" id="PTHR45953:SF1">
    <property type="entry name" value="IDURONATE 2-SULFATASE"/>
    <property type="match status" value="1"/>
</dbReference>
<dbReference type="OrthoDB" id="102174at2157"/>
<name>A0A2H5A307_9EURY</name>
<dbReference type="InterPro" id="IPR000917">
    <property type="entry name" value="Sulfatase_N"/>
</dbReference>
<reference evidence="4 5" key="1">
    <citation type="submission" date="2017-01" db="EMBL/GenBank/DDBJ databases">
        <title>A Red Light-Sensitive Sensory Rhodopsin I From Haloarcula taiwanensis, A New Haloarchaeon Isolated From Taiwan.</title>
        <authorList>
            <person name="Yang C.-S."/>
            <person name="Han Y.-A."/>
            <person name="Chen P.-C."/>
            <person name="Ng W.V."/>
            <person name="Chen T.-W."/>
        </authorList>
    </citation>
    <scope>NUCLEOTIDE SEQUENCE [LARGE SCALE GENOMIC DNA]</scope>
    <source>
        <strain evidence="4 5">Taiwanensis</strain>
    </source>
</reference>
<dbReference type="GO" id="GO:0046872">
    <property type="term" value="F:metal ion binding"/>
    <property type="evidence" value="ECO:0007669"/>
    <property type="project" value="UniProtKB-KW"/>
</dbReference>
<dbReference type="InterPro" id="IPR017850">
    <property type="entry name" value="Alkaline_phosphatase_core_sf"/>
</dbReference>
<dbReference type="AlphaFoldDB" id="A0A2H5A307"/>
<keyword evidence="5" id="KW-1185">Reference proteome</keyword>
<dbReference type="Gene3D" id="3.40.720.10">
    <property type="entry name" value="Alkaline Phosphatase, subunit A"/>
    <property type="match status" value="1"/>
</dbReference>
<dbReference type="CDD" id="cd16148">
    <property type="entry name" value="sulfatase_like"/>
    <property type="match status" value="1"/>
</dbReference>
<keyword evidence="2" id="KW-0378">Hydrolase</keyword>